<dbReference type="PANTHER" id="PTHR10746">
    <property type="entry name" value="50S RIBOSOMAL PROTEIN L4"/>
    <property type="match status" value="1"/>
</dbReference>
<evidence type="ECO:0000256" key="8">
    <source>
        <dbReference type="SAM" id="MobiDB-lite"/>
    </source>
</evidence>
<dbReference type="InParanoid" id="H2Z2W3"/>
<dbReference type="FunCoup" id="H2Z2W3">
    <property type="interactions" value="248"/>
</dbReference>
<sequence length="308" mass="35447">KMRINLAILLNIVKKPAQRIYSQHAQSDNFIPPNLVITGFNPILNKETVVTEVPDITEDVPVARFCSEKIPKPKVPIKLWMDNLMNETPQYSCAVHLHPMIFDTHPRMDILHSVVRWQQQYREVDYSWSRTRDEMGRGKKKPWPQKGTGRARHGSTNSPLWLKGGISHGPRGPRASFYELQPNILLEGLLIALTIKHIQNDLIIIESAEVPEDMMNLDGYLQSRNLIDSSLLLVHGEEENTTNIGNLVENTSSINLMPQFALNVYSILKHDKLLLSKHILDDLELKVMWQKTRYPWLGSPHNFYHDMP</sequence>
<dbReference type="GeneTree" id="ENSGT00390000014512"/>
<accession>H2Z2W3</accession>
<dbReference type="Proteomes" id="UP000007875">
    <property type="component" value="Unassembled WGS sequence"/>
</dbReference>
<evidence type="ECO:0000256" key="3">
    <source>
        <dbReference type="ARBA" id="ARBA00022980"/>
    </source>
</evidence>
<reference evidence="10" key="1">
    <citation type="submission" date="2003-08" db="EMBL/GenBank/DDBJ databases">
        <authorList>
            <person name="Birren B."/>
            <person name="Nusbaum C."/>
            <person name="Abebe A."/>
            <person name="Abouelleil A."/>
            <person name="Adekoya E."/>
            <person name="Ait-zahra M."/>
            <person name="Allen N."/>
            <person name="Allen T."/>
            <person name="An P."/>
            <person name="Anderson M."/>
            <person name="Anderson S."/>
            <person name="Arachchi H."/>
            <person name="Armbruster J."/>
            <person name="Bachantsang P."/>
            <person name="Baldwin J."/>
            <person name="Barry A."/>
            <person name="Bayul T."/>
            <person name="Blitshsteyn B."/>
            <person name="Bloom T."/>
            <person name="Blye J."/>
            <person name="Boguslavskiy L."/>
            <person name="Borowsky M."/>
            <person name="Boukhgalter B."/>
            <person name="Brunache A."/>
            <person name="Butler J."/>
            <person name="Calixte N."/>
            <person name="Calvo S."/>
            <person name="Camarata J."/>
            <person name="Campo K."/>
            <person name="Chang J."/>
            <person name="Cheshatsang Y."/>
            <person name="Citroen M."/>
            <person name="Collymore A."/>
            <person name="Considine T."/>
            <person name="Cook A."/>
            <person name="Cooke P."/>
            <person name="Corum B."/>
            <person name="Cuomo C."/>
            <person name="David R."/>
            <person name="Dawoe T."/>
            <person name="Degray S."/>
            <person name="Dodge S."/>
            <person name="Dooley K."/>
            <person name="Dorje P."/>
            <person name="Dorjee K."/>
            <person name="Dorris L."/>
            <person name="Duffey N."/>
            <person name="Dupes A."/>
            <person name="Elkins T."/>
            <person name="Engels R."/>
            <person name="Erickson J."/>
            <person name="Farina A."/>
            <person name="Faro S."/>
            <person name="Ferreira P."/>
            <person name="Fischer H."/>
            <person name="Fitzgerald M."/>
            <person name="Foley K."/>
            <person name="Gage D."/>
            <person name="Galagan J."/>
            <person name="Gearin G."/>
            <person name="Gnerre S."/>
            <person name="Gnirke A."/>
            <person name="Goyette A."/>
            <person name="Graham J."/>
            <person name="Grandbois E."/>
            <person name="Gyaltsen K."/>
            <person name="Hafez N."/>
            <person name="Hagopian D."/>
            <person name="Hagos B."/>
            <person name="Hall J."/>
            <person name="Hatcher B."/>
            <person name="Heller A."/>
            <person name="Higgins H."/>
            <person name="Honan T."/>
            <person name="Horn A."/>
            <person name="Houde N."/>
            <person name="Hughes L."/>
            <person name="Hulme W."/>
            <person name="Husby E."/>
            <person name="Iliev I."/>
            <person name="Jaffe D."/>
            <person name="Jones C."/>
            <person name="Kamal M."/>
            <person name="Kamat A."/>
            <person name="Kamvysselis M."/>
            <person name="Karlsson E."/>
            <person name="Kells C."/>
            <person name="Kieu A."/>
            <person name="Kisner P."/>
            <person name="Kodira C."/>
            <person name="Kulbokas E."/>
            <person name="Labutti K."/>
            <person name="Lama D."/>
            <person name="Landers T."/>
            <person name="Leger J."/>
            <person name="Levine S."/>
            <person name="Lewis D."/>
            <person name="Lewis T."/>
            <person name="Lindblad-toh K."/>
            <person name="Liu X."/>
            <person name="Lokyitsang T."/>
            <person name="Lokyitsang Y."/>
            <person name="Lucien O."/>
            <person name="Lui A."/>
            <person name="Ma L.J."/>
            <person name="Mabbitt R."/>
            <person name="Macdonald J."/>
            <person name="Maclean C."/>
            <person name="Major J."/>
            <person name="Manning J."/>
            <person name="Marabella R."/>
            <person name="Maru K."/>
            <person name="Matthews C."/>
            <person name="Mauceli E."/>
            <person name="Mccarthy M."/>
            <person name="Mcdonough S."/>
            <person name="Mcghee T."/>
            <person name="Meldrim J."/>
            <person name="Meneus L."/>
            <person name="Mesirov J."/>
            <person name="Mihalev A."/>
            <person name="Mihova T."/>
            <person name="Mikkelsen T."/>
            <person name="Mlenga V."/>
            <person name="Moru K."/>
            <person name="Mozes J."/>
            <person name="Mulrain L."/>
            <person name="Munson G."/>
            <person name="Naylor J."/>
            <person name="Newes C."/>
            <person name="Nguyen C."/>
            <person name="Nguyen N."/>
            <person name="Nguyen T."/>
            <person name="Nicol R."/>
            <person name="Nielsen C."/>
            <person name="Nizzari M."/>
            <person name="Norbu C."/>
            <person name="Norbu N."/>
            <person name="O'donnell P."/>
            <person name="Okoawo O."/>
            <person name="O'leary S."/>
            <person name="Omotosho B."/>
            <person name="O'neill K."/>
            <person name="Osman S."/>
            <person name="Parker S."/>
            <person name="Perrin D."/>
            <person name="Phunkhang P."/>
            <person name="Piqani B."/>
            <person name="Purcell S."/>
            <person name="Rachupka T."/>
            <person name="Ramasamy U."/>
            <person name="Rameau R."/>
            <person name="Ray V."/>
            <person name="Raymond C."/>
            <person name="Retta R."/>
            <person name="Richardson S."/>
            <person name="Rise C."/>
            <person name="Rodriguez J."/>
            <person name="Rogers J."/>
            <person name="Rogov P."/>
            <person name="Rutman M."/>
            <person name="Schupbach R."/>
            <person name="Seaman C."/>
            <person name="Settipalli S."/>
            <person name="Sharpe T."/>
            <person name="Sheridan J."/>
            <person name="Sherpa N."/>
            <person name="Shi J."/>
            <person name="Smirnov S."/>
            <person name="Smith C."/>
            <person name="Sougnez C."/>
            <person name="Spencer B."/>
            <person name="Stalker J."/>
            <person name="Stange-thomann N."/>
            <person name="Stavropoulos S."/>
            <person name="Stetson K."/>
            <person name="Stone C."/>
            <person name="Stone S."/>
            <person name="Stubbs M."/>
            <person name="Talamas J."/>
            <person name="Tchuinga P."/>
            <person name="Tenzing P."/>
            <person name="Tesfaye S."/>
            <person name="Theodore J."/>
            <person name="Thoulutsang Y."/>
            <person name="Topham K."/>
            <person name="Towey S."/>
            <person name="Tsamla T."/>
            <person name="Tsomo N."/>
            <person name="Vallee D."/>
            <person name="Vassiliev H."/>
            <person name="Venkataraman V."/>
            <person name="Vinson J."/>
            <person name="Vo A."/>
            <person name="Wade C."/>
            <person name="Wang S."/>
            <person name="Wangchuk T."/>
            <person name="Wangdi T."/>
            <person name="Whittaker C."/>
            <person name="Wilkinson J."/>
            <person name="Wu Y."/>
            <person name="Wyman D."/>
            <person name="Yadav S."/>
            <person name="Yang S."/>
            <person name="Yang X."/>
            <person name="Yeager S."/>
            <person name="Yee E."/>
            <person name="Young G."/>
            <person name="Zainoun J."/>
            <person name="Zembeck L."/>
            <person name="Zimmer A."/>
            <person name="Zody M."/>
            <person name="Lander E."/>
        </authorList>
    </citation>
    <scope>NUCLEOTIDE SEQUENCE [LARGE SCALE GENOMIC DNA]</scope>
</reference>
<reference evidence="9" key="2">
    <citation type="submission" date="2025-08" db="UniProtKB">
        <authorList>
            <consortium name="Ensembl"/>
        </authorList>
    </citation>
    <scope>IDENTIFICATION</scope>
</reference>
<keyword evidence="4" id="KW-0496">Mitochondrion</keyword>
<dbReference type="HOGENOM" id="CLU_041575_3_3_1"/>
<dbReference type="eggNOG" id="KOG1624">
    <property type="taxonomic scope" value="Eukaryota"/>
</dbReference>
<dbReference type="Ensembl" id="ENSCSAVT00000012063.1">
    <property type="protein sequence ID" value="ENSCSAVP00000011925.1"/>
    <property type="gene ID" value="ENSCSAVG00000007005.1"/>
</dbReference>
<evidence type="ECO:0000256" key="5">
    <source>
        <dbReference type="ARBA" id="ARBA00023274"/>
    </source>
</evidence>
<name>H2Z2W3_CIOSA</name>
<dbReference type="Gene3D" id="3.40.1370.10">
    <property type="match status" value="1"/>
</dbReference>
<evidence type="ECO:0000256" key="4">
    <source>
        <dbReference type="ARBA" id="ARBA00023128"/>
    </source>
</evidence>
<dbReference type="InterPro" id="IPR002136">
    <property type="entry name" value="Ribosomal_uL4"/>
</dbReference>
<proteinExistence type="inferred from homology"/>
<dbReference type="STRING" id="51511.ENSCSAVP00000011925"/>
<dbReference type="SUPFAM" id="SSF52166">
    <property type="entry name" value="Ribosomal protein L4"/>
    <property type="match status" value="1"/>
</dbReference>
<reference evidence="9" key="3">
    <citation type="submission" date="2025-09" db="UniProtKB">
        <authorList>
            <consortium name="Ensembl"/>
        </authorList>
    </citation>
    <scope>IDENTIFICATION</scope>
</reference>
<evidence type="ECO:0000256" key="6">
    <source>
        <dbReference type="ARBA" id="ARBA00040565"/>
    </source>
</evidence>
<dbReference type="GO" id="GO:0003735">
    <property type="term" value="F:structural constituent of ribosome"/>
    <property type="evidence" value="ECO:0007669"/>
    <property type="project" value="InterPro"/>
</dbReference>
<dbReference type="GO" id="GO:0005840">
    <property type="term" value="C:ribosome"/>
    <property type="evidence" value="ECO:0007669"/>
    <property type="project" value="UniProtKB-KW"/>
</dbReference>
<keyword evidence="3" id="KW-0689">Ribosomal protein</keyword>
<dbReference type="GO" id="GO:0005743">
    <property type="term" value="C:mitochondrial inner membrane"/>
    <property type="evidence" value="ECO:0007669"/>
    <property type="project" value="UniProtKB-ARBA"/>
</dbReference>
<dbReference type="Pfam" id="PF00573">
    <property type="entry name" value="Ribosomal_L4"/>
    <property type="match status" value="1"/>
</dbReference>
<dbReference type="GO" id="GO:0006412">
    <property type="term" value="P:translation"/>
    <property type="evidence" value="ECO:0007669"/>
    <property type="project" value="InterPro"/>
</dbReference>
<dbReference type="InterPro" id="IPR023574">
    <property type="entry name" value="Ribosomal_uL4_dom_sf"/>
</dbReference>
<evidence type="ECO:0000256" key="7">
    <source>
        <dbReference type="ARBA" id="ARBA00082711"/>
    </source>
</evidence>
<keyword evidence="10" id="KW-1185">Reference proteome</keyword>
<comment type="subcellular location">
    <subcellularLocation>
        <location evidence="1">Mitochondrion</location>
    </subcellularLocation>
</comment>
<evidence type="ECO:0000313" key="10">
    <source>
        <dbReference type="Proteomes" id="UP000007875"/>
    </source>
</evidence>
<keyword evidence="5" id="KW-0687">Ribonucleoprotein</keyword>
<feature type="compositionally biased region" description="Basic residues" evidence="8">
    <location>
        <begin position="138"/>
        <end position="153"/>
    </location>
</feature>
<comment type="similarity">
    <text evidence="2">Belongs to the universal ribosomal protein uL4 family.</text>
</comment>
<evidence type="ECO:0000256" key="2">
    <source>
        <dbReference type="ARBA" id="ARBA00010528"/>
    </source>
</evidence>
<protein>
    <recommendedName>
        <fullName evidence="6">Large ribosomal subunit protein uL4m</fullName>
    </recommendedName>
    <alternativeName>
        <fullName evidence="7">39S ribosomal protein L4, mitochondrial</fullName>
    </alternativeName>
</protein>
<dbReference type="AlphaFoldDB" id="H2Z2W3"/>
<organism evidence="9 10">
    <name type="scientific">Ciona savignyi</name>
    <name type="common">Pacific transparent sea squirt</name>
    <dbReference type="NCBI Taxonomy" id="51511"/>
    <lineage>
        <taxon>Eukaryota</taxon>
        <taxon>Metazoa</taxon>
        <taxon>Chordata</taxon>
        <taxon>Tunicata</taxon>
        <taxon>Ascidiacea</taxon>
        <taxon>Phlebobranchia</taxon>
        <taxon>Cionidae</taxon>
        <taxon>Ciona</taxon>
    </lineage>
</organism>
<dbReference type="FunFam" id="3.40.1370.10:FF:000005">
    <property type="entry name" value="39S ribosomal protein L4, mitochondrial"/>
    <property type="match status" value="1"/>
</dbReference>
<feature type="region of interest" description="Disordered" evidence="8">
    <location>
        <begin position="133"/>
        <end position="154"/>
    </location>
</feature>
<dbReference type="GO" id="GO:1990904">
    <property type="term" value="C:ribonucleoprotein complex"/>
    <property type="evidence" value="ECO:0007669"/>
    <property type="project" value="UniProtKB-KW"/>
</dbReference>
<dbReference type="PANTHER" id="PTHR10746:SF6">
    <property type="entry name" value="LARGE RIBOSOMAL SUBUNIT PROTEIN UL4M"/>
    <property type="match status" value="1"/>
</dbReference>
<evidence type="ECO:0000313" key="9">
    <source>
        <dbReference type="Ensembl" id="ENSCSAVP00000011925.1"/>
    </source>
</evidence>
<evidence type="ECO:0000256" key="1">
    <source>
        <dbReference type="ARBA" id="ARBA00004173"/>
    </source>
</evidence>
<dbReference type="InterPro" id="IPR013005">
    <property type="entry name" value="Ribosomal_uL4-like"/>
</dbReference>